<evidence type="ECO:0000256" key="3">
    <source>
        <dbReference type="ARBA" id="ARBA00022475"/>
    </source>
</evidence>
<dbReference type="GO" id="GO:0098552">
    <property type="term" value="C:side of membrane"/>
    <property type="evidence" value="ECO:0007669"/>
    <property type="project" value="UniProtKB-KW"/>
</dbReference>
<keyword evidence="7" id="KW-0325">Glycoprotein</keyword>
<dbReference type="STRING" id="3880.A0A072VQ00"/>
<dbReference type="SUPFAM" id="SSF47699">
    <property type="entry name" value="Bifunctional inhibitor/lipid-transfer protein/seed storage 2S albumin"/>
    <property type="match status" value="1"/>
</dbReference>
<evidence type="ECO:0000256" key="7">
    <source>
        <dbReference type="ARBA" id="ARBA00023180"/>
    </source>
</evidence>
<evidence type="ECO:0000256" key="9">
    <source>
        <dbReference type="SAM" id="MobiDB-lite"/>
    </source>
</evidence>
<dbReference type="PRINTS" id="PR00382">
    <property type="entry name" value="LIPIDTRNSFER"/>
</dbReference>
<organism evidence="12 14">
    <name type="scientific">Medicago truncatula</name>
    <name type="common">Barrel medic</name>
    <name type="synonym">Medicago tribuloides</name>
    <dbReference type="NCBI Taxonomy" id="3880"/>
    <lineage>
        <taxon>Eukaryota</taxon>
        <taxon>Viridiplantae</taxon>
        <taxon>Streptophyta</taxon>
        <taxon>Embryophyta</taxon>
        <taxon>Tracheophyta</taxon>
        <taxon>Spermatophyta</taxon>
        <taxon>Magnoliopsida</taxon>
        <taxon>eudicotyledons</taxon>
        <taxon>Gunneridae</taxon>
        <taxon>Pentapetalae</taxon>
        <taxon>rosids</taxon>
        <taxon>fabids</taxon>
        <taxon>Fabales</taxon>
        <taxon>Fabaceae</taxon>
        <taxon>Papilionoideae</taxon>
        <taxon>50 kb inversion clade</taxon>
        <taxon>NPAAA clade</taxon>
        <taxon>Hologalegina</taxon>
        <taxon>IRL clade</taxon>
        <taxon>Trifolieae</taxon>
        <taxon>Medicago</taxon>
    </lineage>
</organism>
<proteinExistence type="inferred from homology"/>
<keyword evidence="8" id="KW-0449">Lipoprotein</keyword>
<evidence type="ECO:0000313" key="13">
    <source>
        <dbReference type="EnsemblPlants" id="KEH43852"/>
    </source>
</evidence>
<evidence type="ECO:0000313" key="12">
    <source>
        <dbReference type="EMBL" id="KEH43852.1"/>
    </source>
</evidence>
<reference evidence="12 14" key="2">
    <citation type="journal article" date="2014" name="BMC Genomics">
        <title>An improved genome release (version Mt4.0) for the model legume Medicago truncatula.</title>
        <authorList>
            <person name="Tang H."/>
            <person name="Krishnakumar V."/>
            <person name="Bidwell S."/>
            <person name="Rosen B."/>
            <person name="Chan A."/>
            <person name="Zhou S."/>
            <person name="Gentzbittel L."/>
            <person name="Childs K.L."/>
            <person name="Yandell M."/>
            <person name="Gundlach H."/>
            <person name="Mayer K.F."/>
            <person name="Schwartz D.C."/>
            <person name="Town C.D."/>
        </authorList>
    </citation>
    <scope>GENOME REANNOTATION</scope>
    <source>
        <strain evidence="12">A17</strain>
        <strain evidence="13 14">cv. Jemalong A17</strain>
    </source>
</reference>
<dbReference type="GO" id="GO:0008289">
    <property type="term" value="F:lipid binding"/>
    <property type="evidence" value="ECO:0007669"/>
    <property type="project" value="InterPro"/>
</dbReference>
<feature type="chain" id="PRO_5014500886" evidence="10">
    <location>
        <begin position="25"/>
        <end position="154"/>
    </location>
</feature>
<reference evidence="12 14" key="1">
    <citation type="journal article" date="2011" name="Nature">
        <title>The Medicago genome provides insight into the evolution of rhizobial symbioses.</title>
        <authorList>
            <person name="Young N.D."/>
            <person name="Debelle F."/>
            <person name="Oldroyd G.E."/>
            <person name="Geurts R."/>
            <person name="Cannon S.B."/>
            <person name="Udvardi M.K."/>
            <person name="Benedito V.A."/>
            <person name="Mayer K.F."/>
            <person name="Gouzy J."/>
            <person name="Schoof H."/>
            <person name="Van de Peer Y."/>
            <person name="Proost S."/>
            <person name="Cook D.R."/>
            <person name="Meyers B.C."/>
            <person name="Spannagl M."/>
            <person name="Cheung F."/>
            <person name="De Mita S."/>
            <person name="Krishnakumar V."/>
            <person name="Gundlach H."/>
            <person name="Zhou S."/>
            <person name="Mudge J."/>
            <person name="Bharti A.K."/>
            <person name="Murray J.D."/>
            <person name="Naoumkina M.A."/>
            <person name="Rosen B."/>
            <person name="Silverstein K.A."/>
            <person name="Tang H."/>
            <person name="Rombauts S."/>
            <person name="Zhao P.X."/>
            <person name="Zhou P."/>
            <person name="Barbe V."/>
            <person name="Bardou P."/>
            <person name="Bechner M."/>
            <person name="Bellec A."/>
            <person name="Berger A."/>
            <person name="Berges H."/>
            <person name="Bidwell S."/>
            <person name="Bisseling T."/>
            <person name="Choisne N."/>
            <person name="Couloux A."/>
            <person name="Denny R."/>
            <person name="Deshpande S."/>
            <person name="Dai X."/>
            <person name="Doyle J.J."/>
            <person name="Dudez A.M."/>
            <person name="Farmer A.D."/>
            <person name="Fouteau S."/>
            <person name="Franken C."/>
            <person name="Gibelin C."/>
            <person name="Gish J."/>
            <person name="Goldstein S."/>
            <person name="Gonzalez A.J."/>
            <person name="Green P.J."/>
            <person name="Hallab A."/>
            <person name="Hartog M."/>
            <person name="Hua A."/>
            <person name="Humphray S.J."/>
            <person name="Jeong D.H."/>
            <person name="Jing Y."/>
            <person name="Jocker A."/>
            <person name="Kenton S.M."/>
            <person name="Kim D.J."/>
            <person name="Klee K."/>
            <person name="Lai H."/>
            <person name="Lang C."/>
            <person name="Lin S."/>
            <person name="Macmil S.L."/>
            <person name="Magdelenat G."/>
            <person name="Matthews L."/>
            <person name="McCorrison J."/>
            <person name="Monaghan E.L."/>
            <person name="Mun J.H."/>
            <person name="Najar F.Z."/>
            <person name="Nicholson C."/>
            <person name="Noirot C."/>
            <person name="O'Bleness M."/>
            <person name="Paule C.R."/>
            <person name="Poulain J."/>
            <person name="Prion F."/>
            <person name="Qin B."/>
            <person name="Qu C."/>
            <person name="Retzel E.F."/>
            <person name="Riddle C."/>
            <person name="Sallet E."/>
            <person name="Samain S."/>
            <person name="Samson N."/>
            <person name="Sanders I."/>
            <person name="Saurat O."/>
            <person name="Scarpelli C."/>
            <person name="Schiex T."/>
            <person name="Segurens B."/>
            <person name="Severin A.J."/>
            <person name="Sherrier D.J."/>
            <person name="Shi R."/>
            <person name="Sims S."/>
            <person name="Singer S.R."/>
            <person name="Sinharoy S."/>
            <person name="Sterck L."/>
            <person name="Viollet A."/>
            <person name="Wang B.B."/>
            <person name="Wang K."/>
            <person name="Wang M."/>
            <person name="Wang X."/>
            <person name="Warfsmann J."/>
            <person name="Weissenbach J."/>
            <person name="White D.D."/>
            <person name="White J.D."/>
            <person name="Wiley G.B."/>
            <person name="Wincker P."/>
            <person name="Xing Y."/>
            <person name="Yang L."/>
            <person name="Yao Z."/>
            <person name="Ying F."/>
            <person name="Zhai J."/>
            <person name="Zhou L."/>
            <person name="Zuber A."/>
            <person name="Denarie J."/>
            <person name="Dixon R.A."/>
            <person name="May G.D."/>
            <person name="Schwartz D.C."/>
            <person name="Rogers J."/>
            <person name="Quetier F."/>
            <person name="Town C.D."/>
            <person name="Roe B.A."/>
        </authorList>
    </citation>
    <scope>NUCLEOTIDE SEQUENCE [LARGE SCALE GENOMIC DNA]</scope>
    <source>
        <strain evidence="12">A17</strain>
        <strain evidence="13 14">cv. Jemalong A17</strain>
    </source>
</reference>
<evidence type="ECO:0000256" key="2">
    <source>
        <dbReference type="ARBA" id="ARBA00009748"/>
    </source>
</evidence>
<dbReference type="FunFam" id="1.10.110.10:FF:000001">
    <property type="entry name" value="Bifunctional inhibitor/lipid-transfer protein/seed storage 2S albumin superfamily protein"/>
    <property type="match status" value="1"/>
</dbReference>
<dbReference type="CDD" id="cd00010">
    <property type="entry name" value="AAI_LTSS"/>
    <property type="match status" value="1"/>
</dbReference>
<dbReference type="Proteomes" id="UP000002051">
    <property type="component" value="Unassembled WGS sequence"/>
</dbReference>
<evidence type="ECO:0000256" key="10">
    <source>
        <dbReference type="SAM" id="SignalP"/>
    </source>
</evidence>
<keyword evidence="4" id="KW-0472">Membrane</keyword>
<evidence type="ECO:0000313" key="14">
    <source>
        <dbReference type="Proteomes" id="UP000002051"/>
    </source>
</evidence>
<protein>
    <submittedName>
        <fullName evidence="12">Lipid transfer protein</fullName>
    </submittedName>
</protein>
<keyword evidence="14" id="KW-1185">Reference proteome</keyword>
<dbReference type="KEGG" id="mtr:25485183"/>
<sequence>MALVKLTMGLVFVTLTLLCAGVTAQSNCTDALMSLMPCLGYVRGNSPTPTAGCCTQLANVVKSQPECLCLIIGSDLGSSLGINKTLALALPAACNVETPPVSQCETVANPPAGSRTVPPTAGGSSGVNSDSKMGQPEPRRKIHKPFWLKDFHLK</sequence>
<dbReference type="Gene3D" id="1.10.110.10">
    <property type="entry name" value="Plant lipid-transfer and hydrophobic proteins"/>
    <property type="match status" value="1"/>
</dbReference>
<evidence type="ECO:0000256" key="1">
    <source>
        <dbReference type="ARBA" id="ARBA00004609"/>
    </source>
</evidence>
<dbReference type="EMBL" id="CM001217">
    <property type="protein sequence ID" value="KEH43852.1"/>
    <property type="molecule type" value="Genomic_DNA"/>
</dbReference>
<dbReference type="GO" id="GO:0005886">
    <property type="term" value="C:plasma membrane"/>
    <property type="evidence" value="ECO:0007669"/>
    <property type="project" value="UniProtKB-SubCell"/>
</dbReference>
<dbReference type="Pfam" id="PF14368">
    <property type="entry name" value="LTP_2"/>
    <property type="match status" value="1"/>
</dbReference>
<name>A0A072VQ00_MEDTR</name>
<feature type="signal peptide" evidence="10">
    <location>
        <begin position="1"/>
        <end position="24"/>
    </location>
</feature>
<keyword evidence="5 10" id="KW-0732">Signal</keyword>
<reference evidence="13" key="3">
    <citation type="submission" date="2015-04" db="UniProtKB">
        <authorList>
            <consortium name="EnsemblPlants"/>
        </authorList>
    </citation>
    <scope>IDENTIFICATION</scope>
    <source>
        <strain evidence="13">cv. Jemalong A17</strain>
    </source>
</reference>
<dbReference type="AlphaFoldDB" id="A0A072VQ00"/>
<dbReference type="EnsemblPlants" id="KEH43852">
    <property type="protein sequence ID" value="KEH43852"/>
    <property type="gene ID" value="MTR_1g103450"/>
</dbReference>
<keyword evidence="6" id="KW-1015">Disulfide bond</keyword>
<feature type="region of interest" description="Disordered" evidence="9">
    <location>
        <begin position="106"/>
        <end position="154"/>
    </location>
</feature>
<dbReference type="InterPro" id="IPR000528">
    <property type="entry name" value="Plant_nsLTP"/>
</dbReference>
<evidence type="ECO:0000256" key="5">
    <source>
        <dbReference type="ARBA" id="ARBA00022729"/>
    </source>
</evidence>
<evidence type="ECO:0000259" key="11">
    <source>
        <dbReference type="SMART" id="SM00499"/>
    </source>
</evidence>
<dbReference type="OrthoDB" id="911994at2759"/>
<dbReference type="HOGENOM" id="CLU_089796_3_0_1"/>
<dbReference type="InterPro" id="IPR043325">
    <property type="entry name" value="LTSS"/>
</dbReference>
<keyword evidence="4" id="KW-0336">GPI-anchor</keyword>
<evidence type="ECO:0000256" key="6">
    <source>
        <dbReference type="ARBA" id="ARBA00023157"/>
    </source>
</evidence>
<comment type="subcellular location">
    <subcellularLocation>
        <location evidence="1">Cell membrane</location>
        <topology evidence="1">Lipid-anchor</topology>
        <topology evidence="1">GPI-anchor</topology>
    </subcellularLocation>
</comment>
<dbReference type="InterPro" id="IPR016140">
    <property type="entry name" value="Bifunc_inhib/LTP/seed_store"/>
</dbReference>
<evidence type="ECO:0000256" key="8">
    <source>
        <dbReference type="ARBA" id="ARBA00023288"/>
    </source>
</evidence>
<evidence type="ECO:0000256" key="4">
    <source>
        <dbReference type="ARBA" id="ARBA00022622"/>
    </source>
</evidence>
<keyword evidence="3" id="KW-1003">Cell membrane</keyword>
<dbReference type="InterPro" id="IPR036312">
    <property type="entry name" value="Bifun_inhib/LTP/seed_sf"/>
</dbReference>
<accession>A0A072VQ00</accession>
<dbReference type="SMART" id="SM00499">
    <property type="entry name" value="AAI"/>
    <property type="match status" value="1"/>
</dbReference>
<gene>
    <name evidence="13" type="primary">25485183</name>
    <name evidence="12" type="ordered locus">MTR_1g103450</name>
</gene>
<dbReference type="GO" id="GO:0006869">
    <property type="term" value="P:lipid transport"/>
    <property type="evidence" value="ECO:0007669"/>
    <property type="project" value="InterPro"/>
</dbReference>
<comment type="similarity">
    <text evidence="2">Belongs to the plant LTP family.</text>
</comment>
<feature type="domain" description="Bifunctional inhibitor/plant lipid transfer protein/seed storage helical" evidence="11">
    <location>
        <begin position="28"/>
        <end position="104"/>
    </location>
</feature>
<dbReference type="PANTHER" id="PTHR33044">
    <property type="entry name" value="BIFUNCTIONAL INHIBITOR/LIPID-TRANSFER PROTEIN/SEED STORAGE 2S ALBUMIN SUPERFAMILY PROTEIN-RELATED"/>
    <property type="match status" value="1"/>
</dbReference>